<dbReference type="GO" id="GO:0005829">
    <property type="term" value="C:cytosol"/>
    <property type="evidence" value="ECO:0007669"/>
    <property type="project" value="TreeGrafter"/>
</dbReference>
<dbReference type="EMBL" id="FO082059">
    <property type="protein sequence ID" value="CCE72455.1"/>
    <property type="molecule type" value="Genomic_DNA"/>
</dbReference>
<feature type="compositionally biased region" description="Basic and acidic residues" evidence="3">
    <location>
        <begin position="216"/>
        <end position="271"/>
    </location>
</feature>
<dbReference type="InterPro" id="IPR032710">
    <property type="entry name" value="NTF2-like_dom_sf"/>
</dbReference>
<evidence type="ECO:0000313" key="7">
    <source>
        <dbReference type="Proteomes" id="UP000005222"/>
    </source>
</evidence>
<dbReference type="InterPro" id="IPR000504">
    <property type="entry name" value="RRM_dom"/>
</dbReference>
<evidence type="ECO:0000256" key="2">
    <source>
        <dbReference type="PROSITE-ProRule" id="PRU00176"/>
    </source>
</evidence>
<dbReference type="OrthoDB" id="339151at2759"/>
<keyword evidence="1 2" id="KW-0694">RNA-binding</keyword>
<reference evidence="6 7" key="1">
    <citation type="journal article" date="2012" name="G3 (Bethesda)">
        <title>Pichia sorbitophila, an interspecies yeast hybrid reveals early steps of genome resolution following polyploidization.</title>
        <authorList>
            <person name="Leh Louis V."/>
            <person name="Despons L."/>
            <person name="Friedrich A."/>
            <person name="Martin T."/>
            <person name="Durrens P."/>
            <person name="Casaregola S."/>
            <person name="Neuveglise C."/>
            <person name="Fairhead C."/>
            <person name="Marck C."/>
            <person name="Cruz J.A."/>
            <person name="Straub M.L."/>
            <person name="Kugler V."/>
            <person name="Sacerdot C."/>
            <person name="Uzunov Z."/>
            <person name="Thierry A."/>
            <person name="Weiss S."/>
            <person name="Bleykasten C."/>
            <person name="De Montigny J."/>
            <person name="Jacques N."/>
            <person name="Jung P."/>
            <person name="Lemaire M."/>
            <person name="Mallet S."/>
            <person name="Morel G."/>
            <person name="Richard G.F."/>
            <person name="Sarkar A."/>
            <person name="Savel G."/>
            <person name="Schacherer J."/>
            <person name="Seret M.L."/>
            <person name="Talla E."/>
            <person name="Samson G."/>
            <person name="Jubin C."/>
            <person name="Poulain J."/>
            <person name="Vacherie B."/>
            <person name="Barbe V."/>
            <person name="Pelletier E."/>
            <person name="Sherman D.J."/>
            <person name="Westhof E."/>
            <person name="Weissenbach J."/>
            <person name="Baret P.V."/>
            <person name="Wincker P."/>
            <person name="Gaillardin C."/>
            <person name="Dujon B."/>
            <person name="Souciet J.L."/>
        </authorList>
    </citation>
    <scope>NUCLEOTIDE SEQUENCE [LARGE SCALE GENOMIC DNA]</scope>
    <source>
        <strain evidence="7">ATCC MYA-4447 / BCRC 22081 / CBS 7064 / NBRC 10061 / NRRL Y-12695</strain>
    </source>
</reference>
<dbReference type="GO" id="GO:0034517">
    <property type="term" value="P:ribophagy"/>
    <property type="evidence" value="ECO:0007669"/>
    <property type="project" value="TreeGrafter"/>
</dbReference>
<gene>
    <name evidence="6" type="primary">Piso0_000026</name>
    <name evidence="6" type="ORF">GNLVRS01_PISO0A00528g</name>
</gene>
<feature type="region of interest" description="Disordered" evidence="3">
    <location>
        <begin position="210"/>
        <end position="385"/>
    </location>
</feature>
<feature type="domain" description="RRM" evidence="4">
    <location>
        <begin position="398"/>
        <end position="469"/>
    </location>
</feature>
<dbReference type="Proteomes" id="UP000005222">
    <property type="component" value="Chromosome A"/>
</dbReference>
<organism evidence="6 7">
    <name type="scientific">Pichia sorbitophila (strain ATCC MYA-4447 / BCRC 22081 / CBS 7064 / NBRC 10061 / NRRL Y-12695)</name>
    <name type="common">Hybrid yeast</name>
    <dbReference type="NCBI Taxonomy" id="559304"/>
    <lineage>
        <taxon>Eukaryota</taxon>
        <taxon>Fungi</taxon>
        <taxon>Dikarya</taxon>
        <taxon>Ascomycota</taxon>
        <taxon>Saccharomycotina</taxon>
        <taxon>Pichiomycetes</taxon>
        <taxon>Debaryomycetaceae</taxon>
        <taxon>Millerozyma</taxon>
    </lineage>
</organism>
<dbReference type="InParanoid" id="G8YUC2"/>
<accession>G8YUC2</accession>
<dbReference type="GO" id="GO:1990861">
    <property type="term" value="C:Ubp3-Bre5 deubiquitination complex"/>
    <property type="evidence" value="ECO:0007669"/>
    <property type="project" value="TreeGrafter"/>
</dbReference>
<evidence type="ECO:0000256" key="1">
    <source>
        <dbReference type="ARBA" id="ARBA00022884"/>
    </source>
</evidence>
<feature type="compositionally biased region" description="Basic and acidic residues" evidence="3">
    <location>
        <begin position="476"/>
        <end position="492"/>
    </location>
</feature>
<dbReference type="HOGENOM" id="CLU_036630_1_0_1"/>
<dbReference type="GO" id="GO:1990904">
    <property type="term" value="C:ribonucleoprotein complex"/>
    <property type="evidence" value="ECO:0007669"/>
    <property type="project" value="TreeGrafter"/>
</dbReference>
<evidence type="ECO:0000259" key="5">
    <source>
        <dbReference type="PROSITE" id="PS50177"/>
    </source>
</evidence>
<name>G8YUC2_PICSO</name>
<protein>
    <submittedName>
        <fullName evidence="6">Piso0_000026 protein</fullName>
    </submittedName>
</protein>
<feature type="compositionally biased region" description="Basic and acidic residues" evidence="3">
    <location>
        <begin position="290"/>
        <end position="303"/>
    </location>
</feature>
<proteinExistence type="predicted"/>
<dbReference type="Gene3D" id="3.30.70.330">
    <property type="match status" value="1"/>
</dbReference>
<dbReference type="PANTHER" id="PTHR10693:SF20">
    <property type="entry name" value="AT27578P"/>
    <property type="match status" value="1"/>
</dbReference>
<evidence type="ECO:0000256" key="3">
    <source>
        <dbReference type="SAM" id="MobiDB-lite"/>
    </source>
</evidence>
<dbReference type="InterPro" id="IPR012677">
    <property type="entry name" value="Nucleotide-bd_a/b_plait_sf"/>
</dbReference>
<dbReference type="Gene3D" id="3.10.450.50">
    <property type="match status" value="1"/>
</dbReference>
<feature type="region of interest" description="Disordered" evidence="3">
    <location>
        <begin position="464"/>
        <end position="505"/>
    </location>
</feature>
<dbReference type="CDD" id="cd00780">
    <property type="entry name" value="NTF2"/>
    <property type="match status" value="1"/>
</dbReference>
<dbReference type="SMART" id="SM00360">
    <property type="entry name" value="RRM"/>
    <property type="match status" value="1"/>
</dbReference>
<dbReference type="FunCoup" id="G8YUC2">
    <property type="interactions" value="391"/>
</dbReference>
<dbReference type="InterPro" id="IPR035979">
    <property type="entry name" value="RBD_domain_sf"/>
</dbReference>
<evidence type="ECO:0000313" key="6">
    <source>
        <dbReference type="EMBL" id="CCE72455.1"/>
    </source>
</evidence>
<sequence>MMRSCAFRRVEASIWRQLFSDLGYTITDYKYYIGYKLMTTSPPVPSKQEKPAHTQTLSSDRAASIGWYFIESYYEFFTKNPENIFKLYHVNSSLCHSEFPSEDDETRVLHKAHGVESIRKRFQDDERLNHNNINSIVITSADIHVSLGENILIVVFGEWSKNHSPYYQFTQTFLLSPGSKENTFDLVNDNLRFIDFGEFRGSELNVMVPPATSKPAAKDSHANQKEKNVSEAANDSHAEEANGSSHVKDDSNTHKESSAEKPAEVKSKPEAEASSSAPAKDASDAPAPSVKEEGDSTKARDNDLTEQGDFTNEEEKDEQARDEGIKQASGKGSSSKPLSWAALAAQQPPPNVKTATVSTPPKPVASPPKNIVASKAVPQTQAPPATQNNVKYRKEDWFPIYIRGVKDVNEENLKSHLTEKFGDIKFFRVFLNIALCDFVDGEAQKKALDAKETTVDGITIQLEVRESKNNKTNGKNQKEKSNEKRNKNEKKSTVKKSKAGSKNVE</sequence>
<dbReference type="PROSITE" id="PS50177">
    <property type="entry name" value="NTF2_DOMAIN"/>
    <property type="match status" value="1"/>
</dbReference>
<dbReference type="eggNOG" id="KOG0116">
    <property type="taxonomic scope" value="Eukaryota"/>
</dbReference>
<dbReference type="InterPro" id="IPR039539">
    <property type="entry name" value="Ras_GTPase_bind_prot"/>
</dbReference>
<evidence type="ECO:0000259" key="4">
    <source>
        <dbReference type="PROSITE" id="PS50102"/>
    </source>
</evidence>
<feature type="domain" description="NTF2" evidence="5">
    <location>
        <begin position="65"/>
        <end position="193"/>
    </location>
</feature>
<dbReference type="InterPro" id="IPR002075">
    <property type="entry name" value="NTF2_dom"/>
</dbReference>
<dbReference type="SUPFAM" id="SSF54928">
    <property type="entry name" value="RNA-binding domain, RBD"/>
    <property type="match status" value="1"/>
</dbReference>
<dbReference type="SUPFAM" id="SSF54427">
    <property type="entry name" value="NTF2-like"/>
    <property type="match status" value="1"/>
</dbReference>
<dbReference type="PROSITE" id="PS50102">
    <property type="entry name" value="RRM"/>
    <property type="match status" value="1"/>
</dbReference>
<dbReference type="GO" id="GO:0003729">
    <property type="term" value="F:mRNA binding"/>
    <property type="evidence" value="ECO:0007669"/>
    <property type="project" value="TreeGrafter"/>
</dbReference>
<dbReference type="STRING" id="559304.G8YUC2"/>
<dbReference type="GO" id="GO:0016579">
    <property type="term" value="P:protein deubiquitination"/>
    <property type="evidence" value="ECO:0007669"/>
    <property type="project" value="TreeGrafter"/>
</dbReference>
<keyword evidence="7" id="KW-1185">Reference proteome</keyword>
<feature type="compositionally biased region" description="Low complexity" evidence="3">
    <location>
        <begin position="272"/>
        <end position="289"/>
    </location>
</feature>
<dbReference type="AlphaFoldDB" id="G8YUC2"/>
<dbReference type="InterPro" id="IPR018222">
    <property type="entry name" value="Nuclear_transport_factor_2_euk"/>
</dbReference>
<dbReference type="PANTHER" id="PTHR10693">
    <property type="entry name" value="RAS GTPASE-ACTIVATING PROTEIN-BINDING PROTEIN"/>
    <property type="match status" value="1"/>
</dbReference>
<dbReference type="Pfam" id="PF02136">
    <property type="entry name" value="NTF2"/>
    <property type="match status" value="1"/>
</dbReference>
<dbReference type="OMA" id="KTYYQRM"/>